<comment type="similarity">
    <text evidence="1 2">Belongs to the outer membrane factor (OMF) (TC 1.B.17) family.</text>
</comment>
<keyword evidence="5" id="KW-1185">Reference proteome</keyword>
<organism evidence="4 5">
    <name type="scientific">Halothiobacillus neapolitanus (strain ATCC 23641 / DSM 15147 / CIP 104769 / NCIMB 8539 / c2)</name>
    <name type="common">Thiobacillus neapolitanus</name>
    <dbReference type="NCBI Taxonomy" id="555778"/>
    <lineage>
        <taxon>Bacteria</taxon>
        <taxon>Pseudomonadati</taxon>
        <taxon>Pseudomonadota</taxon>
        <taxon>Gammaproteobacteria</taxon>
        <taxon>Chromatiales</taxon>
        <taxon>Halothiobacillaceae</taxon>
        <taxon>Halothiobacillus</taxon>
    </lineage>
</organism>
<keyword evidence="3" id="KW-0175">Coiled coil</keyword>
<dbReference type="HOGENOM" id="CLU_012817_13_0_6"/>
<dbReference type="GO" id="GO:0009279">
    <property type="term" value="C:cell outer membrane"/>
    <property type="evidence" value="ECO:0007669"/>
    <property type="project" value="UniProtKB-SubCell"/>
</dbReference>
<gene>
    <name evidence="4" type="ordered locus">Hneap_0783</name>
</gene>
<sequence length="493" mass="52863">MRPSGDLRLNFKTLYPRQITAGISAALILSGCAAVGPDYQKPTVPVPKNWQSPIVNASPPSVDDAGLARWWREFHDPVLDRLIERALANNKNLKQAEARLLEARARRGFAEADRFPTLGTNASANRIGSSQELGSGLINNQYTAGFDARWEMDIFGGKRRALEAASAQVEASEADLSAVQTSLTAEVGVNYLNLRAFAARLAVAEANLAIQTQTRDLAQWRYQAGLTSRLDLEQATSALEQTRAQIPVLETNLAQTKNQIAILLGINPEDLPPFATAPIPQADAMMNTGIPADLLRRRPDIRRAERQLAAQTAQIGVATAAQYPDFSLAGSIGLASLASGNLFTAGAKTFSIGSNAAWTLFDAGRIHQNIQIQNALQAQALAQYESTVLTAFAEVENALISYAREQERRAALTRAVAAAQSAQALAQSQYAAGLIDFQSVLDTQRSLLTLQDLLTTSEAAVSTSLIQLYKALGGGWVANPPAADLTSSSEITP</sequence>
<evidence type="ECO:0000313" key="4">
    <source>
        <dbReference type="EMBL" id="ACX95632.1"/>
    </source>
</evidence>
<dbReference type="STRING" id="555778.Hneap_0783"/>
<dbReference type="Gene3D" id="2.20.200.10">
    <property type="entry name" value="Outer membrane efflux proteins (OEP)"/>
    <property type="match status" value="1"/>
</dbReference>
<dbReference type="Pfam" id="PF02321">
    <property type="entry name" value="OEP"/>
    <property type="match status" value="2"/>
</dbReference>
<dbReference type="PROSITE" id="PS51257">
    <property type="entry name" value="PROKAR_LIPOPROTEIN"/>
    <property type="match status" value="1"/>
</dbReference>
<evidence type="ECO:0000313" key="5">
    <source>
        <dbReference type="Proteomes" id="UP000009102"/>
    </source>
</evidence>
<keyword evidence="2" id="KW-0812">Transmembrane</keyword>
<dbReference type="InterPro" id="IPR010131">
    <property type="entry name" value="MdtP/NodT-like"/>
</dbReference>
<dbReference type="NCBIfam" id="TIGR01845">
    <property type="entry name" value="outer_NodT"/>
    <property type="match status" value="1"/>
</dbReference>
<feature type="coiled-coil region" evidence="3">
    <location>
        <begin position="79"/>
        <end position="113"/>
    </location>
</feature>
<evidence type="ECO:0000256" key="1">
    <source>
        <dbReference type="ARBA" id="ARBA00007613"/>
    </source>
</evidence>
<keyword evidence="2" id="KW-0564">Palmitate</keyword>
<dbReference type="Gene3D" id="1.20.1600.10">
    <property type="entry name" value="Outer membrane efflux proteins (OEP)"/>
    <property type="match status" value="1"/>
</dbReference>
<dbReference type="GO" id="GO:0015562">
    <property type="term" value="F:efflux transmembrane transporter activity"/>
    <property type="evidence" value="ECO:0007669"/>
    <property type="project" value="InterPro"/>
</dbReference>
<dbReference type="KEGG" id="hna:Hneap_0783"/>
<accession>D0KYV9</accession>
<dbReference type="Proteomes" id="UP000009102">
    <property type="component" value="Chromosome"/>
</dbReference>
<comment type="subcellular location">
    <subcellularLocation>
        <location evidence="2">Cell outer membrane</location>
        <topology evidence="2">Lipid-anchor</topology>
    </subcellularLocation>
</comment>
<protein>
    <submittedName>
        <fullName evidence="4">RND efflux system, outer membrane lipoprotein, NodT family</fullName>
    </submittedName>
</protein>
<reference evidence="4 5" key="1">
    <citation type="submission" date="2009-10" db="EMBL/GenBank/DDBJ databases">
        <title>Complete sequence of Halothiobacillus neapolitanus c2.</title>
        <authorList>
            <consortium name="US DOE Joint Genome Institute"/>
            <person name="Lucas S."/>
            <person name="Copeland A."/>
            <person name="Lapidus A."/>
            <person name="Glavina del Rio T."/>
            <person name="Tice H."/>
            <person name="Bruce D."/>
            <person name="Goodwin L."/>
            <person name="Pitluck S."/>
            <person name="Davenport K."/>
            <person name="Brettin T."/>
            <person name="Detter J.C."/>
            <person name="Han C."/>
            <person name="Tapia R."/>
            <person name="Larimer F."/>
            <person name="Land M."/>
            <person name="Hauser L."/>
            <person name="Kyrpides N."/>
            <person name="Mikhailova N."/>
            <person name="Kerfeld C."/>
            <person name="Cannon G."/>
            <person name="Heinhort S."/>
        </authorList>
    </citation>
    <scope>NUCLEOTIDE SEQUENCE [LARGE SCALE GENOMIC DNA]</scope>
    <source>
        <strain evidence="5">ATCC 23641 / c2</strain>
    </source>
</reference>
<dbReference type="EMBL" id="CP001801">
    <property type="protein sequence ID" value="ACX95632.1"/>
    <property type="molecule type" value="Genomic_DNA"/>
</dbReference>
<name>D0KYV9_HALNC</name>
<feature type="coiled-coil region" evidence="3">
    <location>
        <begin position="232"/>
        <end position="259"/>
    </location>
</feature>
<keyword evidence="2 4" id="KW-0449">Lipoprotein</keyword>
<evidence type="ECO:0000256" key="2">
    <source>
        <dbReference type="RuleBase" id="RU362097"/>
    </source>
</evidence>
<dbReference type="PANTHER" id="PTHR30203:SF25">
    <property type="entry name" value="OUTER MEMBRANE PROTEIN-RELATED"/>
    <property type="match status" value="1"/>
</dbReference>
<dbReference type="SUPFAM" id="SSF56954">
    <property type="entry name" value="Outer membrane efflux proteins (OEP)"/>
    <property type="match status" value="1"/>
</dbReference>
<keyword evidence="2" id="KW-1134">Transmembrane beta strand</keyword>
<dbReference type="eggNOG" id="COG1538">
    <property type="taxonomic scope" value="Bacteria"/>
</dbReference>
<dbReference type="OrthoDB" id="9770517at2"/>
<dbReference type="PANTHER" id="PTHR30203">
    <property type="entry name" value="OUTER MEMBRANE CATION EFFLUX PROTEIN"/>
    <property type="match status" value="1"/>
</dbReference>
<dbReference type="InterPro" id="IPR003423">
    <property type="entry name" value="OMP_efflux"/>
</dbReference>
<proteinExistence type="inferred from homology"/>
<evidence type="ECO:0000256" key="3">
    <source>
        <dbReference type="SAM" id="Coils"/>
    </source>
</evidence>
<dbReference type="AlphaFoldDB" id="D0KYV9"/>
<keyword evidence="2" id="KW-0472">Membrane</keyword>